<organism evidence="5 6">
    <name type="scientific">Candidatus Kaiserbacteria bacterium GW2011_GWB1_52_6</name>
    <dbReference type="NCBI Taxonomy" id="1618674"/>
    <lineage>
        <taxon>Bacteria</taxon>
        <taxon>Candidatus Kaiseribacteriota</taxon>
    </lineage>
</organism>
<evidence type="ECO:0000313" key="5">
    <source>
        <dbReference type="EMBL" id="KKW27036.1"/>
    </source>
</evidence>
<dbReference type="Proteomes" id="UP000034185">
    <property type="component" value="Unassembled WGS sequence"/>
</dbReference>
<comment type="caution">
    <text evidence="5">The sequence shown here is derived from an EMBL/GenBank/DDBJ whole genome shotgun (WGS) entry which is preliminary data.</text>
</comment>
<comment type="similarity">
    <text evidence="1">Belongs to the IPP transferase family.</text>
</comment>
<sequence length="247" mass="28994">MRGVPHHLLNVASPKRKFSASDFVRHASKAYSSVLQNTRIAILVGGTGYYIDAFAGRITLPEVPPNLQLRKKLDRKTAAHLYSLLKQRDPRRAKQMTTPSERNNKRRLIRALEIVESFGYVPMFDLRGRTFDALWIGINPGLKQLEQKIQKRLLARIKIGMVAEAKKLHTQGLSYRRMEELGLEYRSLARFLQGKISKQEMIDELHRDIRRYAKKQLAYWKRNKEIQWFKPSEKQKIKKVVQMWLKK</sequence>
<name>A0A0G1X7P3_9BACT</name>
<dbReference type="GO" id="GO:0052381">
    <property type="term" value="F:tRNA dimethylallyltransferase activity"/>
    <property type="evidence" value="ECO:0007669"/>
    <property type="project" value="TreeGrafter"/>
</dbReference>
<dbReference type="PANTHER" id="PTHR11088">
    <property type="entry name" value="TRNA DIMETHYLALLYLTRANSFERASE"/>
    <property type="match status" value="1"/>
</dbReference>
<evidence type="ECO:0000256" key="4">
    <source>
        <dbReference type="ARBA" id="ARBA00022840"/>
    </source>
</evidence>
<dbReference type="GO" id="GO:0005524">
    <property type="term" value="F:ATP binding"/>
    <property type="evidence" value="ECO:0007669"/>
    <property type="project" value="UniProtKB-KW"/>
</dbReference>
<evidence type="ECO:0000256" key="2">
    <source>
        <dbReference type="ARBA" id="ARBA00022679"/>
    </source>
</evidence>
<keyword evidence="2 5" id="KW-0808">Transferase</keyword>
<dbReference type="InterPro" id="IPR027417">
    <property type="entry name" value="P-loop_NTPase"/>
</dbReference>
<keyword evidence="4" id="KW-0067">ATP-binding</keyword>
<evidence type="ECO:0000256" key="3">
    <source>
        <dbReference type="ARBA" id="ARBA00022741"/>
    </source>
</evidence>
<gene>
    <name evidence="5" type="ORF">UY70_C0018G0003</name>
</gene>
<dbReference type="Gene3D" id="3.40.50.300">
    <property type="entry name" value="P-loop containing nucleotide triphosphate hydrolases"/>
    <property type="match status" value="1"/>
</dbReference>
<accession>A0A0G1X7P3</accession>
<dbReference type="Pfam" id="PF01715">
    <property type="entry name" value="IPPT"/>
    <property type="match status" value="1"/>
</dbReference>
<dbReference type="EMBL" id="LCRA01000018">
    <property type="protein sequence ID" value="KKW27036.1"/>
    <property type="molecule type" value="Genomic_DNA"/>
</dbReference>
<dbReference type="Gene3D" id="1.10.20.140">
    <property type="match status" value="1"/>
</dbReference>
<dbReference type="AlphaFoldDB" id="A0A0G1X7P3"/>
<keyword evidence="3" id="KW-0547">Nucleotide-binding</keyword>
<proteinExistence type="inferred from homology"/>
<dbReference type="GO" id="GO:0006400">
    <property type="term" value="P:tRNA modification"/>
    <property type="evidence" value="ECO:0007669"/>
    <property type="project" value="TreeGrafter"/>
</dbReference>
<protein>
    <submittedName>
        <fullName evidence="5">tRNA dimethylallyltransferase</fullName>
    </submittedName>
</protein>
<dbReference type="InterPro" id="IPR039657">
    <property type="entry name" value="Dimethylallyltransferase"/>
</dbReference>
<evidence type="ECO:0000256" key="1">
    <source>
        <dbReference type="ARBA" id="ARBA00005842"/>
    </source>
</evidence>
<dbReference type="PANTHER" id="PTHR11088:SF60">
    <property type="entry name" value="TRNA DIMETHYLALLYLTRANSFERASE"/>
    <property type="match status" value="1"/>
</dbReference>
<evidence type="ECO:0000313" key="6">
    <source>
        <dbReference type="Proteomes" id="UP000034185"/>
    </source>
</evidence>
<reference evidence="5 6" key="1">
    <citation type="journal article" date="2015" name="Nature">
        <title>rRNA introns, odd ribosomes, and small enigmatic genomes across a large radiation of phyla.</title>
        <authorList>
            <person name="Brown C.T."/>
            <person name="Hug L.A."/>
            <person name="Thomas B.C."/>
            <person name="Sharon I."/>
            <person name="Castelle C.J."/>
            <person name="Singh A."/>
            <person name="Wilkins M.J."/>
            <person name="Williams K.H."/>
            <person name="Banfield J.F."/>
        </authorList>
    </citation>
    <scope>NUCLEOTIDE SEQUENCE [LARGE SCALE GENOMIC DNA]</scope>
</reference>